<name>A0A5N4BXH9_CAMDR</name>
<dbReference type="AlphaFoldDB" id="A0A5N4BXH9"/>
<sequence length="142" mass="15095">MPALSWLRLAHKSGLVTVLGRLCHSPARFPALSLSSSASKAHDVSSLDEPLLTRWACMPSGPSCSHQLLLAVCLDITSSREPSLITFHSPQHTGGLRGPSHCPQSPGSLSHTIHASPPPGVLDPTWSHFLKRRIGCPASRGS</sequence>
<evidence type="ECO:0000313" key="1">
    <source>
        <dbReference type="EMBL" id="KAB1251326.1"/>
    </source>
</evidence>
<dbReference type="Proteomes" id="UP000299084">
    <property type="component" value="Unassembled WGS sequence"/>
</dbReference>
<protein>
    <submittedName>
        <fullName evidence="1">Uncharacterized protein</fullName>
    </submittedName>
</protein>
<feature type="non-terminal residue" evidence="1">
    <location>
        <position position="142"/>
    </location>
</feature>
<comment type="caution">
    <text evidence="1">The sequence shown here is derived from an EMBL/GenBank/DDBJ whole genome shotgun (WGS) entry which is preliminary data.</text>
</comment>
<accession>A0A5N4BXH9</accession>
<organism evidence="1 2">
    <name type="scientific">Camelus dromedarius</name>
    <name type="common">Dromedary</name>
    <name type="synonym">Arabian camel</name>
    <dbReference type="NCBI Taxonomy" id="9838"/>
    <lineage>
        <taxon>Eukaryota</taxon>
        <taxon>Metazoa</taxon>
        <taxon>Chordata</taxon>
        <taxon>Craniata</taxon>
        <taxon>Vertebrata</taxon>
        <taxon>Euteleostomi</taxon>
        <taxon>Mammalia</taxon>
        <taxon>Eutheria</taxon>
        <taxon>Laurasiatheria</taxon>
        <taxon>Artiodactyla</taxon>
        <taxon>Tylopoda</taxon>
        <taxon>Camelidae</taxon>
        <taxon>Camelus</taxon>
    </lineage>
</organism>
<keyword evidence="2" id="KW-1185">Reference proteome</keyword>
<proteinExistence type="predicted"/>
<evidence type="ECO:0000313" key="2">
    <source>
        <dbReference type="Proteomes" id="UP000299084"/>
    </source>
</evidence>
<reference evidence="1 2" key="1">
    <citation type="journal article" date="2019" name="Mol. Ecol. Resour.">
        <title>Improving Illumina assemblies with Hi-C and long reads: an example with the North African dromedary.</title>
        <authorList>
            <person name="Elbers J.P."/>
            <person name="Rogers M.F."/>
            <person name="Perelman P.L."/>
            <person name="Proskuryakova A.A."/>
            <person name="Serdyukova N.A."/>
            <person name="Johnson W.E."/>
            <person name="Horin P."/>
            <person name="Corander J."/>
            <person name="Murphy D."/>
            <person name="Burger P.A."/>
        </authorList>
    </citation>
    <scope>NUCLEOTIDE SEQUENCE [LARGE SCALE GENOMIC DNA]</scope>
    <source>
        <strain evidence="1">Drom800</strain>
        <tissue evidence="1">Blood</tissue>
    </source>
</reference>
<dbReference type="EMBL" id="JWIN03000075">
    <property type="protein sequence ID" value="KAB1251326.1"/>
    <property type="molecule type" value="Genomic_DNA"/>
</dbReference>
<gene>
    <name evidence="1" type="ORF">Cadr_000030402</name>
</gene>